<organism evidence="3">
    <name type="scientific">Osmerus mordax</name>
    <name type="common">Rainbow smelt</name>
    <name type="synonym">Atherina mordax</name>
    <dbReference type="NCBI Taxonomy" id="8014"/>
    <lineage>
        <taxon>Eukaryota</taxon>
        <taxon>Metazoa</taxon>
        <taxon>Chordata</taxon>
        <taxon>Craniata</taxon>
        <taxon>Vertebrata</taxon>
        <taxon>Euteleostomi</taxon>
        <taxon>Actinopterygii</taxon>
        <taxon>Neopterygii</taxon>
        <taxon>Teleostei</taxon>
        <taxon>Stomiati</taxon>
        <taxon>Osmeriformes</taxon>
        <taxon>Osmeridae</taxon>
        <taxon>Osmerus</taxon>
    </lineage>
</organism>
<proteinExistence type="evidence at transcript level"/>
<sequence>MSSRVNECAPLPTSGLRGARTRSYGSLVKSSFSPLRQRRIEHLVQPGETLQGLSLKYGVSMEDIKRANRLYTNDSIFLKTSLSIPVFLAPDSYNGQGLAEENLNQAKDTIICNSDQHWKPVRNSVKEDCLEEELSPMDFLKRMDSRINQSKQAAVKKCLEGEKRFASLEAACASRAPDRRLTRSRSATSSASRIHQQAVLGAVPLTITRCSKKLRDREDEIFEL</sequence>
<dbReference type="InterPro" id="IPR036779">
    <property type="entry name" value="LysM_dom_sf"/>
</dbReference>
<evidence type="ECO:0000259" key="2">
    <source>
        <dbReference type="PROSITE" id="PS51782"/>
    </source>
</evidence>
<dbReference type="PROSITE" id="PS51782">
    <property type="entry name" value="LYSM"/>
    <property type="match status" value="1"/>
</dbReference>
<dbReference type="CDD" id="cd00118">
    <property type="entry name" value="LysM"/>
    <property type="match status" value="1"/>
</dbReference>
<dbReference type="AlphaFoldDB" id="C1BK62"/>
<dbReference type="InterPro" id="IPR018392">
    <property type="entry name" value="LysM"/>
</dbReference>
<dbReference type="SUPFAM" id="SSF54106">
    <property type="entry name" value="LysM domain"/>
    <property type="match status" value="1"/>
</dbReference>
<gene>
    <name evidence="3" type="primary">LYSM1</name>
</gene>
<dbReference type="PANTHER" id="PTHR20932">
    <property type="entry name" value="LYSM AND PUTATIVE PEPTIDOGLYCAN-BINDING DOMAIN-CONTAINING PROTEIN"/>
    <property type="match status" value="1"/>
</dbReference>
<dbReference type="PANTHER" id="PTHR20932:SF2">
    <property type="entry name" value="AND PUTATIVE PEPTIDOGLYCAN-BINDING DOMAIN-CONTAINING PROTEIN 1-RELATED"/>
    <property type="match status" value="1"/>
</dbReference>
<evidence type="ECO:0000256" key="1">
    <source>
        <dbReference type="ARBA" id="ARBA00040996"/>
    </source>
</evidence>
<dbReference type="Pfam" id="PF01476">
    <property type="entry name" value="LysM"/>
    <property type="match status" value="1"/>
</dbReference>
<evidence type="ECO:0000313" key="3">
    <source>
        <dbReference type="EMBL" id="ACO09415.1"/>
    </source>
</evidence>
<feature type="domain" description="LysM" evidence="2">
    <location>
        <begin position="40"/>
        <end position="84"/>
    </location>
</feature>
<protein>
    <recommendedName>
        <fullName evidence="1">LysM and putative peptidoglycan-binding domain-containing protein 1</fullName>
    </recommendedName>
</protein>
<dbReference type="Gene3D" id="3.10.350.10">
    <property type="entry name" value="LysM domain"/>
    <property type="match status" value="1"/>
</dbReference>
<dbReference type="InterPro" id="IPR045030">
    <property type="entry name" value="LYSM1-4"/>
</dbReference>
<dbReference type="SMART" id="SM00257">
    <property type="entry name" value="LysM"/>
    <property type="match status" value="1"/>
</dbReference>
<dbReference type="EMBL" id="BT074991">
    <property type="protein sequence ID" value="ACO09415.1"/>
    <property type="molecule type" value="mRNA"/>
</dbReference>
<reference evidence="3" key="1">
    <citation type="submission" date="2009-03" db="EMBL/GenBank/DDBJ databases">
        <title>Osmerus mordax full-length cDNAs.</title>
        <authorList>
            <person name="von Schalburg K."/>
            <person name="Leong J."/>
            <person name="Cooper G."/>
            <person name="Davidson W.S."/>
            <person name="Koop B.F."/>
        </authorList>
    </citation>
    <scope>NUCLEOTIDE SEQUENCE</scope>
    <source>
        <tissue evidence="3">Brain</tissue>
    </source>
</reference>
<accession>C1BK62</accession>
<name>C1BK62_OSMMO</name>